<dbReference type="GeneID" id="37017633"/>
<proteinExistence type="predicted"/>
<dbReference type="InParanoid" id="A0A316V3I9"/>
<dbReference type="OrthoDB" id="258392at2759"/>
<reference evidence="1 2" key="1">
    <citation type="journal article" date="2018" name="Mol. Biol. Evol.">
        <title>Broad Genomic Sampling Reveals a Smut Pathogenic Ancestry of the Fungal Clade Ustilaginomycotina.</title>
        <authorList>
            <person name="Kijpornyongpan T."/>
            <person name="Mondo S.J."/>
            <person name="Barry K."/>
            <person name="Sandor L."/>
            <person name="Lee J."/>
            <person name="Lipzen A."/>
            <person name="Pangilinan J."/>
            <person name="LaButti K."/>
            <person name="Hainaut M."/>
            <person name="Henrissat B."/>
            <person name="Grigoriev I.V."/>
            <person name="Spatafora J.W."/>
            <person name="Aime M.C."/>
        </authorList>
    </citation>
    <scope>NUCLEOTIDE SEQUENCE [LARGE SCALE GENOMIC DNA]</scope>
    <source>
        <strain evidence="1 2">MCA 3882</strain>
    </source>
</reference>
<dbReference type="Proteomes" id="UP000245771">
    <property type="component" value="Unassembled WGS sequence"/>
</dbReference>
<protein>
    <submittedName>
        <fullName evidence="1">Phosphoglycerate mutase-like protein</fullName>
    </submittedName>
</protein>
<dbReference type="STRING" id="1280837.A0A316V3I9"/>
<dbReference type="GO" id="GO:0016791">
    <property type="term" value="F:phosphatase activity"/>
    <property type="evidence" value="ECO:0007669"/>
    <property type="project" value="TreeGrafter"/>
</dbReference>
<gene>
    <name evidence="1" type="ORF">FA14DRAFT_108841</name>
</gene>
<feature type="non-terminal residue" evidence="1">
    <location>
        <position position="1"/>
    </location>
</feature>
<accession>A0A316V3I9</accession>
<dbReference type="AlphaFoldDB" id="A0A316V3I9"/>
<keyword evidence="2" id="KW-1185">Reference proteome</keyword>
<dbReference type="RefSeq" id="XP_025351860.1">
    <property type="nucleotide sequence ID" value="XM_025495852.1"/>
</dbReference>
<dbReference type="Gene3D" id="3.40.50.1240">
    <property type="entry name" value="Phosphoglycerate mutase-like"/>
    <property type="match status" value="1"/>
</dbReference>
<dbReference type="PANTHER" id="PTHR11567:SF142">
    <property type="entry name" value="PHOSPHOGLYCERATE MUTASE-LIKE PROTEIN"/>
    <property type="match status" value="1"/>
</dbReference>
<evidence type="ECO:0000313" key="1">
    <source>
        <dbReference type="EMBL" id="PWN31558.1"/>
    </source>
</evidence>
<sequence>LAGIVILTRHGDRQGFYQSPTTYSASQTNLTVLGYLQEYQNGQDLRSTYLTGTQKPISGIAVDTAQDAQMSVEADGAGEGEVIIDSANALLQGLYPPFNDTITLANSTAVSWDRAQLIRVNTIEEDEISLEGWTDCNTWTTRLNDWYNSSEFVAQSKIANPFFASLKNVLGNRPATLTNAWNLFDFLNVNYIHNATIMNEITPDQLAQARYWANYHESGSFADSNPSNIGNVAGQTMLPGLMSDIQQIANASNPLKIAYTAISYKPFLSLFSIWQSGEALSSNIVEYASALVIEVHTDNTLNFVFRNGTQGDFEPFSVLGSSQNLPISTFMTEMEKYQLLTLASWCDACSTTEERGCSTLAALNGTGGAGYASIDSTMGYHRVSPVVAGVIGAMVTLAVVVI</sequence>
<feature type="non-terminal residue" evidence="1">
    <location>
        <position position="402"/>
    </location>
</feature>
<name>A0A316V3I9_9BASI</name>
<dbReference type="EMBL" id="KZ819607">
    <property type="protein sequence ID" value="PWN31558.1"/>
    <property type="molecule type" value="Genomic_DNA"/>
</dbReference>
<dbReference type="PANTHER" id="PTHR11567">
    <property type="entry name" value="ACID PHOSPHATASE-RELATED"/>
    <property type="match status" value="1"/>
</dbReference>
<dbReference type="InterPro" id="IPR050645">
    <property type="entry name" value="Histidine_acid_phosphatase"/>
</dbReference>
<dbReference type="SUPFAM" id="SSF53254">
    <property type="entry name" value="Phosphoglycerate mutase-like"/>
    <property type="match status" value="1"/>
</dbReference>
<organism evidence="1 2">
    <name type="scientific">Meira miltonrushii</name>
    <dbReference type="NCBI Taxonomy" id="1280837"/>
    <lineage>
        <taxon>Eukaryota</taxon>
        <taxon>Fungi</taxon>
        <taxon>Dikarya</taxon>
        <taxon>Basidiomycota</taxon>
        <taxon>Ustilaginomycotina</taxon>
        <taxon>Exobasidiomycetes</taxon>
        <taxon>Exobasidiales</taxon>
        <taxon>Brachybasidiaceae</taxon>
        <taxon>Meira</taxon>
    </lineage>
</organism>
<dbReference type="InterPro" id="IPR029033">
    <property type="entry name" value="His_PPase_superfam"/>
</dbReference>
<evidence type="ECO:0000313" key="2">
    <source>
        <dbReference type="Proteomes" id="UP000245771"/>
    </source>
</evidence>